<accession>A0A0H5RUV7</accession>
<keyword evidence="2" id="KW-0479">Metal-binding</keyword>
<keyword evidence="4" id="KW-0862">Zinc</keyword>
<evidence type="ECO:0000256" key="4">
    <source>
        <dbReference type="ARBA" id="ARBA00022833"/>
    </source>
</evidence>
<dbReference type="PROSITE" id="PS50064">
    <property type="entry name" value="ZF_PARP_2"/>
    <property type="match status" value="1"/>
</dbReference>
<dbReference type="GO" id="GO:0003677">
    <property type="term" value="F:DNA binding"/>
    <property type="evidence" value="ECO:0007669"/>
    <property type="project" value="InterPro"/>
</dbReference>
<reference evidence="8" key="1">
    <citation type="submission" date="2015-04" db="EMBL/GenBank/DDBJ databases">
        <title>The genome sequence of the plant pathogenic Rhizarian Plasmodiophora brassicae reveals insights in its biotrophic life cycle and the origin of chitin synthesis.</title>
        <authorList>
            <person name="Schwelm A."/>
            <person name="Fogelqvist J."/>
            <person name="Knaust A."/>
            <person name="Julke S."/>
            <person name="Lilja T."/>
            <person name="Dhandapani V."/>
            <person name="Bonilla-Rosso G."/>
            <person name="Karlsson M."/>
            <person name="Shevchenko A."/>
            <person name="Choi S.R."/>
            <person name="Kim H.G."/>
            <person name="Park J.Y."/>
            <person name="Lim Y.P."/>
            <person name="Ludwig-Muller J."/>
            <person name="Dixelius C."/>
        </authorList>
    </citation>
    <scope>NUCLEOTIDE SEQUENCE</scope>
    <source>
        <tissue evidence="8">Potato root galls</tissue>
    </source>
</reference>
<name>A0A0H5RUV7_9EUKA</name>
<organism evidence="8">
    <name type="scientific">Spongospora subterranea</name>
    <dbReference type="NCBI Taxonomy" id="70186"/>
    <lineage>
        <taxon>Eukaryota</taxon>
        <taxon>Sar</taxon>
        <taxon>Rhizaria</taxon>
        <taxon>Endomyxa</taxon>
        <taxon>Phytomyxea</taxon>
        <taxon>Plasmodiophorida</taxon>
        <taxon>Plasmodiophoridae</taxon>
        <taxon>Spongospora</taxon>
    </lineage>
</organism>
<evidence type="ECO:0000256" key="6">
    <source>
        <dbReference type="SAM" id="MobiDB-lite"/>
    </source>
</evidence>
<feature type="domain" description="PARP-type" evidence="7">
    <location>
        <begin position="31"/>
        <end position="135"/>
    </location>
</feature>
<dbReference type="SUPFAM" id="SSF57716">
    <property type="entry name" value="Glucocorticoid receptor-like (DNA-binding domain)"/>
    <property type="match status" value="1"/>
</dbReference>
<evidence type="ECO:0000313" key="8">
    <source>
        <dbReference type="EMBL" id="CRZ12534.1"/>
    </source>
</evidence>
<dbReference type="InterPro" id="IPR036957">
    <property type="entry name" value="Znf_PARP_sf"/>
</dbReference>
<dbReference type="Pfam" id="PF00645">
    <property type="entry name" value="zf-PARP"/>
    <property type="match status" value="1"/>
</dbReference>
<keyword evidence="3" id="KW-0863">Zinc-finger</keyword>
<proteinExistence type="predicted"/>
<dbReference type="SMART" id="SM01336">
    <property type="entry name" value="zf-PARP"/>
    <property type="match status" value="1"/>
</dbReference>
<comment type="subcellular location">
    <subcellularLocation>
        <location evidence="1">Nucleus</location>
    </subcellularLocation>
</comment>
<evidence type="ECO:0000259" key="7">
    <source>
        <dbReference type="PROSITE" id="PS50064"/>
    </source>
</evidence>
<evidence type="ECO:0000256" key="5">
    <source>
        <dbReference type="ARBA" id="ARBA00023242"/>
    </source>
</evidence>
<dbReference type="AlphaFoldDB" id="A0A0H5RUV7"/>
<keyword evidence="5" id="KW-0539">Nucleus</keyword>
<feature type="compositionally biased region" description="Basic and acidic residues" evidence="6">
    <location>
        <begin position="149"/>
        <end position="160"/>
    </location>
</feature>
<dbReference type="GO" id="GO:0008270">
    <property type="term" value="F:zinc ion binding"/>
    <property type="evidence" value="ECO:0007669"/>
    <property type="project" value="UniProtKB-KW"/>
</dbReference>
<evidence type="ECO:0000256" key="1">
    <source>
        <dbReference type="ARBA" id="ARBA00004123"/>
    </source>
</evidence>
<feature type="compositionally biased region" description="Polar residues" evidence="6">
    <location>
        <begin position="135"/>
        <end position="146"/>
    </location>
</feature>
<evidence type="ECO:0000256" key="2">
    <source>
        <dbReference type="ARBA" id="ARBA00022723"/>
    </source>
</evidence>
<evidence type="ECO:0000256" key="3">
    <source>
        <dbReference type="ARBA" id="ARBA00022771"/>
    </source>
</evidence>
<dbReference type="EMBL" id="HACM01012092">
    <property type="protein sequence ID" value="CRZ12534.1"/>
    <property type="molecule type" value="Transcribed_RNA"/>
</dbReference>
<dbReference type="InterPro" id="IPR001510">
    <property type="entry name" value="Znf_PARP"/>
</dbReference>
<protein>
    <recommendedName>
        <fullName evidence="7">PARP-type domain-containing protein</fullName>
    </recommendedName>
</protein>
<dbReference type="Gene3D" id="3.30.1740.10">
    <property type="entry name" value="Zinc finger, PARP-type"/>
    <property type="match status" value="1"/>
</dbReference>
<dbReference type="GO" id="GO:0005634">
    <property type="term" value="C:nucleus"/>
    <property type="evidence" value="ECO:0007669"/>
    <property type="project" value="UniProtKB-SubCell"/>
</dbReference>
<feature type="region of interest" description="Disordered" evidence="6">
    <location>
        <begin position="135"/>
        <end position="174"/>
    </location>
</feature>
<sequence length="174" mass="19821">MDLESLPSLISLDKEQRHAVYDQYRKKGQIFGVEYSTSSRANCRLCGKKILKKEVRIRHIVCGQQCFSHKKSGKMDTCGRWHLSCFFKAQQQHPEWFTATNPSWEKVTTVSQLAGATKLRPDDQDKVQKAIESVIQDQETPANSSAPEIKTEATTPKKADIAILKTNRKRKLNT</sequence>